<dbReference type="Pfam" id="PF00990">
    <property type="entry name" value="GGDEF"/>
    <property type="match status" value="1"/>
</dbReference>
<dbReference type="Gene3D" id="3.20.20.450">
    <property type="entry name" value="EAL domain"/>
    <property type="match status" value="1"/>
</dbReference>
<dbReference type="InterPro" id="IPR013656">
    <property type="entry name" value="PAS_4"/>
</dbReference>
<dbReference type="RefSeq" id="WP_169380673.1">
    <property type="nucleotide sequence ID" value="NZ_JAAXLA010000010.1"/>
</dbReference>
<dbReference type="Proteomes" id="UP000820669">
    <property type="component" value="Unassembled WGS sequence"/>
</dbReference>
<feature type="region of interest" description="Disordered" evidence="1">
    <location>
        <begin position="1"/>
        <end position="56"/>
    </location>
</feature>
<dbReference type="CDD" id="cd01949">
    <property type="entry name" value="GGDEF"/>
    <property type="match status" value="1"/>
</dbReference>
<dbReference type="InterPro" id="IPR001633">
    <property type="entry name" value="EAL_dom"/>
</dbReference>
<dbReference type="Gene3D" id="3.30.70.270">
    <property type="match status" value="1"/>
</dbReference>
<dbReference type="CDD" id="cd00130">
    <property type="entry name" value="PAS"/>
    <property type="match status" value="1"/>
</dbReference>
<evidence type="ECO:0000313" key="5">
    <source>
        <dbReference type="EMBL" id="NMH97225.1"/>
    </source>
</evidence>
<feature type="domain" description="EAL" evidence="3">
    <location>
        <begin position="674"/>
        <end position="927"/>
    </location>
</feature>
<evidence type="ECO:0000259" key="4">
    <source>
        <dbReference type="PROSITE" id="PS50887"/>
    </source>
</evidence>
<evidence type="ECO:0000259" key="3">
    <source>
        <dbReference type="PROSITE" id="PS50883"/>
    </source>
</evidence>
<dbReference type="SMART" id="SM00091">
    <property type="entry name" value="PAS"/>
    <property type="match status" value="2"/>
</dbReference>
<dbReference type="InterPro" id="IPR000160">
    <property type="entry name" value="GGDEF_dom"/>
</dbReference>
<dbReference type="SUPFAM" id="SSF141868">
    <property type="entry name" value="EAL domain-like"/>
    <property type="match status" value="1"/>
</dbReference>
<dbReference type="CDD" id="cd01948">
    <property type="entry name" value="EAL"/>
    <property type="match status" value="1"/>
</dbReference>
<reference evidence="5 6" key="1">
    <citation type="submission" date="2020-04" db="EMBL/GenBank/DDBJ databases">
        <authorList>
            <person name="Klaysubun C."/>
            <person name="Duangmal K."/>
            <person name="Lipun K."/>
        </authorList>
    </citation>
    <scope>NUCLEOTIDE SEQUENCE [LARGE SCALE GENOMIC DNA]</scope>
    <source>
        <strain evidence="5 6">K10HN5</strain>
    </source>
</reference>
<sequence>MSELGHRFGEGSDVGEPGQGDSPAGPAGDGRLPADPVARADLRRSRQAVFGRGVRPEAARFASQLARAISDPQAAAGATALENADQRVNAGEPVTDPRAVRLVEAPPAGPEPEPVRPTAPSPGPRVHPALRDAAFGRPVPAPAGPGGIEAVPLPTAPALVCDGSERILRVNPAFVRLTGRRLEDAEAGPLGRRLPQLVVGPDADARVVRGDGELVRVRVIRWELSGGLHAVLLVELGEATASDRVREAERRWTTELERMARVGTWSYELATATLRRSETLQELYRSVGIDPEGVPGSRSGPVESEQVALLCQSLRSGARTFDHHVELRLPGDRMLSCRAEVERADDGSPVRLVGVVRDVSAQRLAEGRVRHSVQRFEDLMSLVPAGVGLLDPAGRLVDANPALCALLDVPLERLRGTPATVLSAEPDPADADGLPGWLRRVPPGSRHGYRIDALPLLRGDGTRVWCEVGVSVSLSDDGGEFWLLVCTDIGERRRAAELLRSAGTIDELTRLPNRAAALELVDRLLAGPGRDKVALVCGDLDDFARVNSSLGHEAGDDLLVTLAGRLQRELPFGCTAARLSGDEFVVICSDHGEAGGPDALARTVADLLRTTVTVYGRPVHLTASVGLAMPATTGDVRAADLLRFAEVAMHDAKRRSRGGIGVATDGVVHSATRQLELEAELRAAIADDRLVLEYQPVVAPDGTVLSAEALVRWPHPERGMISPADFLPVAQRGGLLRDLDMWVLRTAAREAAGWPVHRGRRIAVAVNLAGLLPGDSDFLAVVTATVEASGLSWDQLVLELVETSLVALPPHALAAMDGLVGRGVRFAVDDFGTGYSSLARLKELPAQTVKVDRAFVTGVGSDPADFAVARAVVDMARAMGRTTVAEGVETAEQFHVLRGIGVDAYQGWLFSKSLAADAMRRLLEGGRLPTPAAAIGA</sequence>
<dbReference type="EMBL" id="JAAXLA010000010">
    <property type="protein sequence ID" value="NMH97225.1"/>
    <property type="molecule type" value="Genomic_DNA"/>
</dbReference>
<feature type="compositionally biased region" description="Basic and acidic residues" evidence="1">
    <location>
        <begin position="1"/>
        <end position="10"/>
    </location>
</feature>
<feature type="domain" description="PAC" evidence="2">
    <location>
        <begin position="450"/>
        <end position="501"/>
    </location>
</feature>
<dbReference type="Gene3D" id="3.30.450.20">
    <property type="entry name" value="PAS domain"/>
    <property type="match status" value="2"/>
</dbReference>
<accession>A0ABX1S6P2</accession>
<dbReference type="InterPro" id="IPR035919">
    <property type="entry name" value="EAL_sf"/>
</dbReference>
<dbReference type="Pfam" id="PF13188">
    <property type="entry name" value="PAS_8"/>
    <property type="match status" value="1"/>
</dbReference>
<dbReference type="PANTHER" id="PTHR44757">
    <property type="entry name" value="DIGUANYLATE CYCLASE DGCP"/>
    <property type="match status" value="1"/>
</dbReference>
<feature type="region of interest" description="Disordered" evidence="1">
    <location>
        <begin position="72"/>
        <end position="129"/>
    </location>
</feature>
<dbReference type="SMART" id="SM00267">
    <property type="entry name" value="GGDEF"/>
    <property type="match status" value="1"/>
</dbReference>
<dbReference type="SMART" id="SM00052">
    <property type="entry name" value="EAL"/>
    <property type="match status" value="1"/>
</dbReference>
<dbReference type="InterPro" id="IPR000014">
    <property type="entry name" value="PAS"/>
</dbReference>
<dbReference type="SUPFAM" id="SSF55073">
    <property type="entry name" value="Nucleotide cyclase"/>
    <property type="match status" value="1"/>
</dbReference>
<feature type="compositionally biased region" description="Pro residues" evidence="1">
    <location>
        <begin position="107"/>
        <end position="125"/>
    </location>
</feature>
<organism evidence="5 6">
    <name type="scientific">Pseudonocardia acidicola</name>
    <dbReference type="NCBI Taxonomy" id="2724939"/>
    <lineage>
        <taxon>Bacteria</taxon>
        <taxon>Bacillati</taxon>
        <taxon>Actinomycetota</taxon>
        <taxon>Actinomycetes</taxon>
        <taxon>Pseudonocardiales</taxon>
        <taxon>Pseudonocardiaceae</taxon>
        <taxon>Pseudonocardia</taxon>
    </lineage>
</organism>
<dbReference type="InterPro" id="IPR052155">
    <property type="entry name" value="Biofilm_reg_signaling"/>
</dbReference>
<proteinExistence type="predicted"/>
<dbReference type="NCBIfam" id="TIGR00229">
    <property type="entry name" value="sensory_box"/>
    <property type="match status" value="1"/>
</dbReference>
<evidence type="ECO:0000313" key="6">
    <source>
        <dbReference type="Proteomes" id="UP000820669"/>
    </source>
</evidence>
<dbReference type="PROSITE" id="PS50883">
    <property type="entry name" value="EAL"/>
    <property type="match status" value="1"/>
</dbReference>
<dbReference type="InterPro" id="IPR029787">
    <property type="entry name" value="Nucleotide_cyclase"/>
</dbReference>
<dbReference type="PROSITE" id="PS50887">
    <property type="entry name" value="GGDEF"/>
    <property type="match status" value="1"/>
</dbReference>
<gene>
    <name evidence="5" type="ORF">HF526_07840</name>
</gene>
<dbReference type="Pfam" id="PF08448">
    <property type="entry name" value="PAS_4"/>
    <property type="match status" value="1"/>
</dbReference>
<dbReference type="PANTHER" id="PTHR44757:SF2">
    <property type="entry name" value="BIOFILM ARCHITECTURE MAINTENANCE PROTEIN MBAA"/>
    <property type="match status" value="1"/>
</dbReference>
<dbReference type="InterPro" id="IPR035965">
    <property type="entry name" value="PAS-like_dom_sf"/>
</dbReference>
<dbReference type="SUPFAM" id="SSF55785">
    <property type="entry name" value="PYP-like sensor domain (PAS domain)"/>
    <property type="match status" value="2"/>
</dbReference>
<dbReference type="Pfam" id="PF00563">
    <property type="entry name" value="EAL"/>
    <property type="match status" value="1"/>
</dbReference>
<dbReference type="InterPro" id="IPR043128">
    <property type="entry name" value="Rev_trsase/Diguanyl_cyclase"/>
</dbReference>
<keyword evidence="6" id="KW-1185">Reference proteome</keyword>
<evidence type="ECO:0000259" key="2">
    <source>
        <dbReference type="PROSITE" id="PS50113"/>
    </source>
</evidence>
<name>A0ABX1S6P2_9PSEU</name>
<dbReference type="NCBIfam" id="TIGR00254">
    <property type="entry name" value="GGDEF"/>
    <property type="match status" value="1"/>
</dbReference>
<feature type="domain" description="GGDEF" evidence="4">
    <location>
        <begin position="531"/>
        <end position="665"/>
    </location>
</feature>
<protein>
    <submittedName>
        <fullName evidence="5">EAL domain-containing protein</fullName>
    </submittedName>
</protein>
<dbReference type="PROSITE" id="PS50113">
    <property type="entry name" value="PAC"/>
    <property type="match status" value="1"/>
</dbReference>
<evidence type="ECO:0000256" key="1">
    <source>
        <dbReference type="SAM" id="MobiDB-lite"/>
    </source>
</evidence>
<comment type="caution">
    <text evidence="5">The sequence shown here is derived from an EMBL/GenBank/DDBJ whole genome shotgun (WGS) entry which is preliminary data.</text>
</comment>
<dbReference type="InterPro" id="IPR000700">
    <property type="entry name" value="PAS-assoc_C"/>
</dbReference>